<dbReference type="OrthoDB" id="692435at2759"/>
<dbReference type="SMART" id="SM00256">
    <property type="entry name" value="FBOX"/>
    <property type="match status" value="1"/>
</dbReference>
<dbReference type="PANTHER" id="PTHR47719:SF2">
    <property type="entry name" value="SKP1-INTERACTING PARTNER 15"/>
    <property type="match status" value="1"/>
</dbReference>
<name>A0A8T2SRZ6_CERRI</name>
<dbReference type="AlphaFoldDB" id="A0A8T2SRZ6"/>
<dbReference type="InterPro" id="IPR036047">
    <property type="entry name" value="F-box-like_dom_sf"/>
</dbReference>
<proteinExistence type="predicted"/>
<sequence length="213" mass="24379">MDMPKDIVEAIFLRLSVFDIARARAVCKFWNRVLCNRQFLVRQGESNNDDCVALFSHNRTEKKKKISLYSDASSSWRPVSLDFVPSEFKDMIAGDGDLLCIGGHFHGDYIVCVCNPLTKTYKILPRIAMVTKKHKIDGECSYKIAILLLDAVAVISSSSSAWVKFKSVRPSFPKSPVMCNIVLYSLQHIRSPWRSNWRLVYTKLHNPCCREAW</sequence>
<reference evidence="2" key="1">
    <citation type="submission" date="2021-08" db="EMBL/GenBank/DDBJ databases">
        <title>WGS assembly of Ceratopteris richardii.</title>
        <authorList>
            <person name="Marchant D.B."/>
            <person name="Chen G."/>
            <person name="Jenkins J."/>
            <person name="Shu S."/>
            <person name="Leebens-Mack J."/>
            <person name="Grimwood J."/>
            <person name="Schmutz J."/>
            <person name="Soltis P."/>
            <person name="Soltis D."/>
            <person name="Chen Z.-H."/>
        </authorList>
    </citation>
    <scope>NUCLEOTIDE SEQUENCE</scope>
    <source>
        <strain evidence="2">Whitten #5841</strain>
        <tissue evidence="2">Leaf</tissue>
    </source>
</reference>
<dbReference type="InterPro" id="IPR001810">
    <property type="entry name" value="F-box_dom"/>
</dbReference>
<dbReference type="Pfam" id="PF00646">
    <property type="entry name" value="F-box"/>
    <property type="match status" value="1"/>
</dbReference>
<gene>
    <name evidence="2" type="ORF">KP509_18G026100</name>
</gene>
<comment type="caution">
    <text evidence="2">The sequence shown here is derived from an EMBL/GenBank/DDBJ whole genome shotgun (WGS) entry which is preliminary data.</text>
</comment>
<evidence type="ECO:0000259" key="1">
    <source>
        <dbReference type="PROSITE" id="PS50181"/>
    </source>
</evidence>
<protein>
    <recommendedName>
        <fullName evidence="1">F-box domain-containing protein</fullName>
    </recommendedName>
</protein>
<dbReference type="EMBL" id="CM035423">
    <property type="protein sequence ID" value="KAH7365409.1"/>
    <property type="molecule type" value="Genomic_DNA"/>
</dbReference>
<evidence type="ECO:0000313" key="3">
    <source>
        <dbReference type="Proteomes" id="UP000825935"/>
    </source>
</evidence>
<dbReference type="CDD" id="cd09917">
    <property type="entry name" value="F-box_SF"/>
    <property type="match status" value="1"/>
</dbReference>
<keyword evidence="3" id="KW-1185">Reference proteome</keyword>
<dbReference type="PROSITE" id="PS50181">
    <property type="entry name" value="FBOX"/>
    <property type="match status" value="1"/>
</dbReference>
<organism evidence="2 3">
    <name type="scientific">Ceratopteris richardii</name>
    <name type="common">Triangle waterfern</name>
    <dbReference type="NCBI Taxonomy" id="49495"/>
    <lineage>
        <taxon>Eukaryota</taxon>
        <taxon>Viridiplantae</taxon>
        <taxon>Streptophyta</taxon>
        <taxon>Embryophyta</taxon>
        <taxon>Tracheophyta</taxon>
        <taxon>Polypodiopsida</taxon>
        <taxon>Polypodiidae</taxon>
        <taxon>Polypodiales</taxon>
        <taxon>Pteridineae</taxon>
        <taxon>Pteridaceae</taxon>
        <taxon>Parkerioideae</taxon>
        <taxon>Ceratopteris</taxon>
    </lineage>
</organism>
<dbReference type="SUPFAM" id="SSF81383">
    <property type="entry name" value="F-box domain"/>
    <property type="match status" value="1"/>
</dbReference>
<dbReference type="Gene3D" id="1.20.1280.50">
    <property type="match status" value="1"/>
</dbReference>
<feature type="domain" description="F-box" evidence="1">
    <location>
        <begin position="1"/>
        <end position="43"/>
    </location>
</feature>
<dbReference type="PANTHER" id="PTHR47719">
    <property type="entry name" value="SKP1-INTERACTING PARTNER 15"/>
    <property type="match status" value="1"/>
</dbReference>
<accession>A0A8T2SRZ6</accession>
<evidence type="ECO:0000313" key="2">
    <source>
        <dbReference type="EMBL" id="KAH7365409.1"/>
    </source>
</evidence>
<dbReference type="Proteomes" id="UP000825935">
    <property type="component" value="Chromosome 18"/>
</dbReference>